<evidence type="ECO:0000313" key="1">
    <source>
        <dbReference type="EMBL" id="CEO98748.1"/>
    </source>
</evidence>
<dbReference type="OrthoDB" id="105136at2759"/>
<dbReference type="GO" id="GO:0020037">
    <property type="term" value="F:heme binding"/>
    <property type="evidence" value="ECO:0007669"/>
    <property type="project" value="InterPro"/>
</dbReference>
<proteinExistence type="predicted"/>
<dbReference type="GO" id="GO:0005506">
    <property type="term" value="F:iron ion binding"/>
    <property type="evidence" value="ECO:0007669"/>
    <property type="project" value="InterPro"/>
</dbReference>
<dbReference type="GO" id="GO:0016705">
    <property type="term" value="F:oxidoreductase activity, acting on paired donors, with incorporation or reduction of molecular oxygen"/>
    <property type="evidence" value="ECO:0007669"/>
    <property type="project" value="InterPro"/>
</dbReference>
<dbReference type="InterPro" id="IPR017972">
    <property type="entry name" value="Cyt_P450_CS"/>
</dbReference>
<reference evidence="1 2" key="1">
    <citation type="submission" date="2015-02" db="EMBL/GenBank/DDBJ databases">
        <authorList>
            <person name="Chooi Y.-H."/>
        </authorList>
    </citation>
    <scope>NUCLEOTIDE SEQUENCE [LARGE SCALE GENOMIC DNA]</scope>
    <source>
        <strain evidence="1">E3</strain>
    </source>
</reference>
<evidence type="ECO:0008006" key="3">
    <source>
        <dbReference type="Google" id="ProtNLM"/>
    </source>
</evidence>
<dbReference type="Proteomes" id="UP000039324">
    <property type="component" value="Unassembled WGS sequence"/>
</dbReference>
<sequence length="261" mass="28892">MLADKARARLASGALLDSHALAGIVVRSFFEWMFDEPFLDEWEFVVDATWHWRRSIAQKGAADPALKQRVVDWIIGVLRRSRFQSVFGEGWSSPECYSVVLQPFLISPAINYVDVVVAVTSLPGHERRPVGDLVAEALRQQHPFPILERYVEQPVGDIPANSVVFIPFDTALAKCDPRHADQLVFGAGRRACPGMALARSTLQALLEATIGHERLQPCVGYRWSGRRNDGKETLPETVFQITSFARALAGLLIPGLGCTVS</sequence>
<gene>
    <name evidence="1" type="ORF">PBRA_006862</name>
</gene>
<name>A0A0G4ITU5_PLABS</name>
<evidence type="ECO:0000313" key="2">
    <source>
        <dbReference type="Proteomes" id="UP000039324"/>
    </source>
</evidence>
<dbReference type="EMBL" id="CDSF01000087">
    <property type="protein sequence ID" value="CEO98748.1"/>
    <property type="molecule type" value="Genomic_DNA"/>
</dbReference>
<keyword evidence="2" id="KW-1185">Reference proteome</keyword>
<dbReference type="InterPro" id="IPR036396">
    <property type="entry name" value="Cyt_P450_sf"/>
</dbReference>
<organism evidence="1 2">
    <name type="scientific">Plasmodiophora brassicae</name>
    <name type="common">Clubroot disease agent</name>
    <dbReference type="NCBI Taxonomy" id="37360"/>
    <lineage>
        <taxon>Eukaryota</taxon>
        <taxon>Sar</taxon>
        <taxon>Rhizaria</taxon>
        <taxon>Endomyxa</taxon>
        <taxon>Phytomyxea</taxon>
        <taxon>Plasmodiophorida</taxon>
        <taxon>Plasmodiophoridae</taxon>
        <taxon>Plasmodiophora</taxon>
    </lineage>
</organism>
<dbReference type="Gene3D" id="1.10.630.10">
    <property type="entry name" value="Cytochrome P450"/>
    <property type="match status" value="1"/>
</dbReference>
<protein>
    <recommendedName>
        <fullName evidence="3">Cytochrome P450</fullName>
    </recommendedName>
</protein>
<dbReference type="GO" id="GO:0004497">
    <property type="term" value="F:monooxygenase activity"/>
    <property type="evidence" value="ECO:0007669"/>
    <property type="project" value="InterPro"/>
</dbReference>
<dbReference type="AlphaFoldDB" id="A0A0G4ITU5"/>
<dbReference type="PROSITE" id="PS00086">
    <property type="entry name" value="CYTOCHROME_P450"/>
    <property type="match status" value="1"/>
</dbReference>
<dbReference type="OMA" id="CLAWIKG"/>
<dbReference type="SUPFAM" id="SSF48264">
    <property type="entry name" value="Cytochrome P450"/>
    <property type="match status" value="1"/>
</dbReference>
<accession>A0A0G4ITU5</accession>